<accession>A0ABR1HNX1</accession>
<protein>
    <submittedName>
        <fullName evidence="1">Uncharacterized protein</fullName>
    </submittedName>
</protein>
<name>A0ABR1HNX1_9HYPO</name>
<dbReference type="Proteomes" id="UP001498421">
    <property type="component" value="Unassembled WGS sequence"/>
</dbReference>
<proteinExistence type="predicted"/>
<evidence type="ECO:0000313" key="2">
    <source>
        <dbReference type="Proteomes" id="UP001498421"/>
    </source>
</evidence>
<sequence>MRNTIVKDKADKERQGFIDLIETDAIFGVLHRHTTQAYLAHGSFNVCVFVEFDTSPPEKWAVQIPLLARTA</sequence>
<organism evidence="1 2">
    <name type="scientific">Neonectria magnoliae</name>
    <dbReference type="NCBI Taxonomy" id="2732573"/>
    <lineage>
        <taxon>Eukaryota</taxon>
        <taxon>Fungi</taxon>
        <taxon>Dikarya</taxon>
        <taxon>Ascomycota</taxon>
        <taxon>Pezizomycotina</taxon>
        <taxon>Sordariomycetes</taxon>
        <taxon>Hypocreomycetidae</taxon>
        <taxon>Hypocreales</taxon>
        <taxon>Nectriaceae</taxon>
        <taxon>Neonectria</taxon>
    </lineage>
</organism>
<dbReference type="EMBL" id="JAZAVK010000103">
    <property type="protein sequence ID" value="KAK7422935.1"/>
    <property type="molecule type" value="Genomic_DNA"/>
</dbReference>
<comment type="caution">
    <text evidence="1">The sequence shown here is derived from an EMBL/GenBank/DDBJ whole genome shotgun (WGS) entry which is preliminary data.</text>
</comment>
<keyword evidence="2" id="KW-1185">Reference proteome</keyword>
<gene>
    <name evidence="1" type="ORF">QQZ08_009293</name>
</gene>
<reference evidence="1 2" key="1">
    <citation type="journal article" date="2025" name="Microbiol. Resour. Announc.">
        <title>Draft genome sequences for Neonectria magnoliae and Neonectria punicea, canker pathogens of Liriodendron tulipifera and Acer saccharum in West Virginia.</title>
        <authorList>
            <person name="Petronek H.M."/>
            <person name="Kasson M.T."/>
            <person name="Metheny A.M."/>
            <person name="Stauder C.M."/>
            <person name="Lovett B."/>
            <person name="Lynch S.C."/>
            <person name="Garnas J.R."/>
            <person name="Kasson L.R."/>
            <person name="Stajich J.E."/>
        </authorList>
    </citation>
    <scope>NUCLEOTIDE SEQUENCE [LARGE SCALE GENOMIC DNA]</scope>
    <source>
        <strain evidence="1 2">NRRL 64651</strain>
    </source>
</reference>
<evidence type="ECO:0000313" key="1">
    <source>
        <dbReference type="EMBL" id="KAK7422935.1"/>
    </source>
</evidence>